<gene>
    <name evidence="1" type="ORF">HT123_06420</name>
</gene>
<dbReference type="RefSeq" id="WP_179029972.1">
    <property type="nucleotide sequence ID" value="NZ_JABUHS010000040.1"/>
</dbReference>
<comment type="caution">
    <text evidence="1">The sequence shown here is derived from an EMBL/GenBank/DDBJ whole genome shotgun (WGS) entry which is preliminary data.</text>
</comment>
<organism evidence="1 2">
    <name type="scientific">Pseudomonas allii</name>
    <dbReference type="NCBI Taxonomy" id="2740531"/>
    <lineage>
        <taxon>Bacteria</taxon>
        <taxon>Pseudomonadati</taxon>
        <taxon>Pseudomonadota</taxon>
        <taxon>Gammaproteobacteria</taxon>
        <taxon>Pseudomonadales</taxon>
        <taxon>Pseudomonadaceae</taxon>
        <taxon>Pseudomonas</taxon>
    </lineage>
</organism>
<accession>A0A7Y8RKN3</accession>
<dbReference type="EMBL" id="JABUHS010000040">
    <property type="protein sequence ID" value="NWN60844.1"/>
    <property type="molecule type" value="Genomic_DNA"/>
</dbReference>
<evidence type="ECO:0000313" key="1">
    <source>
        <dbReference type="EMBL" id="NWN60844.1"/>
    </source>
</evidence>
<evidence type="ECO:0000313" key="2">
    <source>
        <dbReference type="Proteomes" id="UP000543908"/>
    </source>
</evidence>
<dbReference type="AlphaFoldDB" id="A0A7Y8RKN3"/>
<reference evidence="1 2" key="1">
    <citation type="submission" date="2020-05" db="EMBL/GenBank/DDBJ databases">
        <title>Onion-isolated Pseudomonas sp.</title>
        <authorList>
            <person name="Fujikawa T."/>
            <person name="Sawada H."/>
        </authorList>
    </citation>
    <scope>NUCLEOTIDE SEQUENCE [LARGE SCALE GENOMIC DNA]</scope>
    <source>
        <strain evidence="1 2">MAFF 301512</strain>
    </source>
</reference>
<proteinExistence type="predicted"/>
<name>A0A7Y8RKN3_9PSED</name>
<sequence length="62" mass="6964">MKAKDLVIRKYPEATAVKETGTFAGGKVRYKIVITPKSRNVAGWGQRESWAWAEAARVLKLM</sequence>
<dbReference type="Proteomes" id="UP000543908">
    <property type="component" value="Unassembled WGS sequence"/>
</dbReference>
<protein>
    <submittedName>
        <fullName evidence="1">Uncharacterized protein</fullName>
    </submittedName>
</protein>